<evidence type="ECO:0000313" key="7">
    <source>
        <dbReference type="EMBL" id="HIW86784.1"/>
    </source>
</evidence>
<protein>
    <recommendedName>
        <fullName evidence="5 6">Dephospho-CoA kinase</fullName>
        <ecNumber evidence="5 6">2.7.1.24</ecNumber>
    </recommendedName>
    <alternativeName>
        <fullName evidence="5">Dephosphocoenzyme A kinase</fullName>
    </alternativeName>
</protein>
<keyword evidence="5 7" id="KW-0808">Transferase</keyword>
<dbReference type="GO" id="GO:0015937">
    <property type="term" value="P:coenzyme A biosynthetic process"/>
    <property type="evidence" value="ECO:0007669"/>
    <property type="project" value="UniProtKB-UniRule"/>
</dbReference>
<evidence type="ECO:0000256" key="2">
    <source>
        <dbReference type="ARBA" id="ARBA00022741"/>
    </source>
</evidence>
<dbReference type="PANTHER" id="PTHR10695">
    <property type="entry name" value="DEPHOSPHO-COA KINASE-RELATED"/>
    <property type="match status" value="1"/>
</dbReference>
<reference evidence="7" key="2">
    <citation type="submission" date="2021-04" db="EMBL/GenBank/DDBJ databases">
        <authorList>
            <person name="Gilroy R."/>
        </authorList>
    </citation>
    <scope>NUCLEOTIDE SEQUENCE</scope>
    <source>
        <strain evidence="7">Gambia16-930</strain>
    </source>
</reference>
<dbReference type="AlphaFoldDB" id="A0A9D1RFK3"/>
<dbReference type="GO" id="GO:0004140">
    <property type="term" value="F:dephospho-CoA kinase activity"/>
    <property type="evidence" value="ECO:0007669"/>
    <property type="project" value="UniProtKB-UniRule"/>
</dbReference>
<evidence type="ECO:0000313" key="8">
    <source>
        <dbReference type="Proteomes" id="UP000824267"/>
    </source>
</evidence>
<dbReference type="InterPro" id="IPR001977">
    <property type="entry name" value="Depp_CoAkinase"/>
</dbReference>
<keyword evidence="3 5" id="KW-0067">ATP-binding</keyword>
<keyword evidence="5 7" id="KW-0418">Kinase</keyword>
<dbReference type="SUPFAM" id="SSF52540">
    <property type="entry name" value="P-loop containing nucleoside triphosphate hydrolases"/>
    <property type="match status" value="1"/>
</dbReference>
<dbReference type="HAMAP" id="MF_00376">
    <property type="entry name" value="Dephospho_CoA_kinase"/>
    <property type="match status" value="1"/>
</dbReference>
<name>A0A9D1RFK3_9BACT</name>
<evidence type="ECO:0000256" key="5">
    <source>
        <dbReference type="HAMAP-Rule" id="MF_00376"/>
    </source>
</evidence>
<dbReference type="PROSITE" id="PS51219">
    <property type="entry name" value="DPCK"/>
    <property type="match status" value="1"/>
</dbReference>
<dbReference type="InterPro" id="IPR027417">
    <property type="entry name" value="P-loop_NTPase"/>
</dbReference>
<comment type="subcellular location">
    <subcellularLocation>
        <location evidence="5">Cytoplasm</location>
    </subcellularLocation>
</comment>
<dbReference type="Gene3D" id="3.40.50.300">
    <property type="entry name" value="P-loop containing nucleotide triphosphate hydrolases"/>
    <property type="match status" value="1"/>
</dbReference>
<feature type="binding site" evidence="5">
    <location>
        <begin position="11"/>
        <end position="16"/>
    </location>
    <ligand>
        <name>ATP</name>
        <dbReference type="ChEBI" id="CHEBI:30616"/>
    </ligand>
</feature>
<dbReference type="EMBL" id="DXGG01000026">
    <property type="protein sequence ID" value="HIW86784.1"/>
    <property type="molecule type" value="Genomic_DNA"/>
</dbReference>
<gene>
    <name evidence="5 7" type="primary">coaE</name>
    <name evidence="7" type="ORF">IAC47_00705</name>
</gene>
<comment type="similarity">
    <text evidence="1 5">Belongs to the CoaE family.</text>
</comment>
<evidence type="ECO:0000256" key="3">
    <source>
        <dbReference type="ARBA" id="ARBA00022840"/>
    </source>
</evidence>
<evidence type="ECO:0000256" key="1">
    <source>
        <dbReference type="ARBA" id="ARBA00009018"/>
    </source>
</evidence>
<dbReference type="PANTHER" id="PTHR10695:SF46">
    <property type="entry name" value="BIFUNCTIONAL COENZYME A SYNTHASE-RELATED"/>
    <property type="match status" value="1"/>
</dbReference>
<dbReference type="CDD" id="cd02022">
    <property type="entry name" value="DPCK"/>
    <property type="match status" value="1"/>
</dbReference>
<dbReference type="Pfam" id="PF01121">
    <property type="entry name" value="CoaE"/>
    <property type="match status" value="1"/>
</dbReference>
<sequence>MQYIGLTGGIGCGKSIVARVFEVLGVGVFYSDDYAKSLYMQGDFLRSVQESFGSGIVENGVLNRQRLSDMVFGDKEALQRLNDMVHPRVWQGFVQWSERQCGPYVIMESAILFETHWQDRFFKMVGIYSPLDIVTRRVLQRDNTDMERLKRRLANQMSPEKKASMSDYAIIHDEERMLLPQILEIHSDLIQKTKKRNKE</sequence>
<dbReference type="GO" id="GO:0005737">
    <property type="term" value="C:cytoplasm"/>
    <property type="evidence" value="ECO:0007669"/>
    <property type="project" value="UniProtKB-SubCell"/>
</dbReference>
<dbReference type="GO" id="GO:0005524">
    <property type="term" value="F:ATP binding"/>
    <property type="evidence" value="ECO:0007669"/>
    <property type="project" value="UniProtKB-UniRule"/>
</dbReference>
<keyword evidence="4 5" id="KW-0173">Coenzyme A biosynthesis</keyword>
<comment type="caution">
    <text evidence="7">The sequence shown here is derived from an EMBL/GenBank/DDBJ whole genome shotgun (WGS) entry which is preliminary data.</text>
</comment>
<keyword evidence="5" id="KW-0963">Cytoplasm</keyword>
<dbReference type="NCBIfam" id="TIGR00152">
    <property type="entry name" value="dephospho-CoA kinase"/>
    <property type="match status" value="1"/>
</dbReference>
<comment type="pathway">
    <text evidence="5">Cofactor biosynthesis; coenzyme A biosynthesis; CoA from (R)-pantothenate: step 5/5.</text>
</comment>
<comment type="function">
    <text evidence="5">Catalyzes the phosphorylation of the 3'-hydroxyl group of dephosphocoenzyme A to form coenzyme A.</text>
</comment>
<accession>A0A9D1RFK3</accession>
<keyword evidence="2 5" id="KW-0547">Nucleotide-binding</keyword>
<comment type="catalytic activity">
    <reaction evidence="5">
        <text>3'-dephospho-CoA + ATP = ADP + CoA + H(+)</text>
        <dbReference type="Rhea" id="RHEA:18245"/>
        <dbReference type="ChEBI" id="CHEBI:15378"/>
        <dbReference type="ChEBI" id="CHEBI:30616"/>
        <dbReference type="ChEBI" id="CHEBI:57287"/>
        <dbReference type="ChEBI" id="CHEBI:57328"/>
        <dbReference type="ChEBI" id="CHEBI:456216"/>
        <dbReference type="EC" id="2.7.1.24"/>
    </reaction>
</comment>
<proteinExistence type="inferred from homology"/>
<evidence type="ECO:0000256" key="4">
    <source>
        <dbReference type="ARBA" id="ARBA00022993"/>
    </source>
</evidence>
<reference evidence="7" key="1">
    <citation type="journal article" date="2021" name="PeerJ">
        <title>Extensive microbial diversity within the chicken gut microbiome revealed by metagenomics and culture.</title>
        <authorList>
            <person name="Gilroy R."/>
            <person name="Ravi A."/>
            <person name="Getino M."/>
            <person name="Pursley I."/>
            <person name="Horton D.L."/>
            <person name="Alikhan N.F."/>
            <person name="Baker D."/>
            <person name="Gharbi K."/>
            <person name="Hall N."/>
            <person name="Watson M."/>
            <person name="Adriaenssens E.M."/>
            <person name="Foster-Nyarko E."/>
            <person name="Jarju S."/>
            <person name="Secka A."/>
            <person name="Antonio M."/>
            <person name="Oren A."/>
            <person name="Chaudhuri R.R."/>
            <person name="La Ragione R."/>
            <person name="Hildebrand F."/>
            <person name="Pallen M.J."/>
        </authorList>
    </citation>
    <scope>NUCLEOTIDE SEQUENCE</scope>
    <source>
        <strain evidence="7">Gambia16-930</strain>
    </source>
</reference>
<dbReference type="EC" id="2.7.1.24" evidence="5 6"/>
<organism evidence="7 8">
    <name type="scientific">Candidatus Onthomorpha intestinigallinarum</name>
    <dbReference type="NCBI Taxonomy" id="2840880"/>
    <lineage>
        <taxon>Bacteria</taxon>
        <taxon>Pseudomonadati</taxon>
        <taxon>Bacteroidota</taxon>
        <taxon>Bacteroidia</taxon>
        <taxon>Bacteroidales</taxon>
        <taxon>Candidatus Onthomorpha</taxon>
    </lineage>
</organism>
<dbReference type="Proteomes" id="UP000824267">
    <property type="component" value="Unassembled WGS sequence"/>
</dbReference>
<evidence type="ECO:0000256" key="6">
    <source>
        <dbReference type="NCBIfam" id="TIGR00152"/>
    </source>
</evidence>